<organism evidence="1 3">
    <name type="scientific">Didymodactylos carnosus</name>
    <dbReference type="NCBI Taxonomy" id="1234261"/>
    <lineage>
        <taxon>Eukaryota</taxon>
        <taxon>Metazoa</taxon>
        <taxon>Spiralia</taxon>
        <taxon>Gnathifera</taxon>
        <taxon>Rotifera</taxon>
        <taxon>Eurotatoria</taxon>
        <taxon>Bdelloidea</taxon>
        <taxon>Philodinida</taxon>
        <taxon>Philodinidae</taxon>
        <taxon>Didymodactylos</taxon>
    </lineage>
</organism>
<sequence length="104" mass="12287">EEQWARYAYNETYTLFNKFLVLLAARCTKQCPFEKARPAIPLELRAKLSYSRALSFRVKKTGDMRLRNESTCIRNQVRNELKIFRQHKLAEQVKARHKPGPTSM</sequence>
<name>A0A816FBQ9_9BILA</name>
<evidence type="ECO:0000313" key="2">
    <source>
        <dbReference type="EMBL" id="CAF4600719.1"/>
    </source>
</evidence>
<accession>A0A816FBQ9</accession>
<dbReference type="EMBL" id="CAJOBC010127588">
    <property type="protein sequence ID" value="CAF4600719.1"/>
    <property type="molecule type" value="Genomic_DNA"/>
</dbReference>
<evidence type="ECO:0000313" key="1">
    <source>
        <dbReference type="EMBL" id="CAF1658343.1"/>
    </source>
</evidence>
<dbReference type="Proteomes" id="UP000663829">
    <property type="component" value="Unassembled WGS sequence"/>
</dbReference>
<protein>
    <submittedName>
        <fullName evidence="1">Uncharacterized protein</fullName>
    </submittedName>
</protein>
<gene>
    <name evidence="1" type="ORF">GPM918_LOCUS45868</name>
    <name evidence="2" type="ORF">SRO942_LOCUS48854</name>
</gene>
<proteinExistence type="predicted"/>
<dbReference type="AlphaFoldDB" id="A0A816FBQ9"/>
<reference evidence="1" key="1">
    <citation type="submission" date="2021-02" db="EMBL/GenBank/DDBJ databases">
        <authorList>
            <person name="Nowell W R."/>
        </authorList>
    </citation>
    <scope>NUCLEOTIDE SEQUENCE</scope>
</reference>
<feature type="non-terminal residue" evidence="1">
    <location>
        <position position="104"/>
    </location>
</feature>
<keyword evidence="3" id="KW-1185">Reference proteome</keyword>
<dbReference type="Proteomes" id="UP000681722">
    <property type="component" value="Unassembled WGS sequence"/>
</dbReference>
<comment type="caution">
    <text evidence="1">The sequence shown here is derived from an EMBL/GenBank/DDBJ whole genome shotgun (WGS) entry which is preliminary data.</text>
</comment>
<dbReference type="EMBL" id="CAJNOQ010054623">
    <property type="protein sequence ID" value="CAF1658343.1"/>
    <property type="molecule type" value="Genomic_DNA"/>
</dbReference>
<evidence type="ECO:0000313" key="3">
    <source>
        <dbReference type="Proteomes" id="UP000663829"/>
    </source>
</evidence>
<feature type="non-terminal residue" evidence="1">
    <location>
        <position position="1"/>
    </location>
</feature>